<evidence type="ECO:0000313" key="1">
    <source>
        <dbReference type="EMBL" id="KAL3664858.1"/>
    </source>
</evidence>
<reference evidence="1 2" key="1">
    <citation type="submission" date="2024-09" db="EMBL/GenBank/DDBJ databases">
        <title>Genome sequencing and assembly of Phytophthora oleae, isolate VK10A, causative agent of rot of olive drupes.</title>
        <authorList>
            <person name="Conti Taguali S."/>
            <person name="Riolo M."/>
            <person name="La Spada F."/>
            <person name="Cacciola S.O."/>
            <person name="Dionisio G."/>
        </authorList>
    </citation>
    <scope>NUCLEOTIDE SEQUENCE [LARGE SCALE GENOMIC DNA]</scope>
    <source>
        <strain evidence="1 2">VK10A</strain>
    </source>
</reference>
<accession>A0ABD3FDR7</accession>
<organism evidence="1 2">
    <name type="scientific">Phytophthora oleae</name>
    <dbReference type="NCBI Taxonomy" id="2107226"/>
    <lineage>
        <taxon>Eukaryota</taxon>
        <taxon>Sar</taxon>
        <taxon>Stramenopiles</taxon>
        <taxon>Oomycota</taxon>
        <taxon>Peronosporomycetes</taxon>
        <taxon>Peronosporales</taxon>
        <taxon>Peronosporaceae</taxon>
        <taxon>Phytophthora</taxon>
    </lineage>
</organism>
<dbReference type="Proteomes" id="UP001632037">
    <property type="component" value="Unassembled WGS sequence"/>
</dbReference>
<gene>
    <name evidence="1" type="ORF">V7S43_010036</name>
</gene>
<evidence type="ECO:0000313" key="2">
    <source>
        <dbReference type="Proteomes" id="UP001632037"/>
    </source>
</evidence>
<protein>
    <submittedName>
        <fullName evidence="1">Uncharacterized protein</fullName>
    </submittedName>
</protein>
<keyword evidence="2" id="KW-1185">Reference proteome</keyword>
<sequence>MRLHSRETFCFPGNTNIFTERHEFVYTDAQGDRLFDIYNTYVRHLERGRRRAAGDVREADLLRQQAIQARTALMLIEHRRIYDEKREEYHRAEQAGVADHVVRELLRYLRGAHVFALQGLVARQLADIARIEPDTPRVNVRRILKNALLVAAQMNEELE</sequence>
<dbReference type="AlphaFoldDB" id="A0ABD3FDR7"/>
<comment type="caution">
    <text evidence="1">The sequence shown here is derived from an EMBL/GenBank/DDBJ whole genome shotgun (WGS) entry which is preliminary data.</text>
</comment>
<name>A0ABD3FDR7_9STRA</name>
<dbReference type="EMBL" id="JBIMZQ010000022">
    <property type="protein sequence ID" value="KAL3664858.1"/>
    <property type="molecule type" value="Genomic_DNA"/>
</dbReference>
<proteinExistence type="predicted"/>